<evidence type="ECO:0000313" key="1">
    <source>
        <dbReference type="EMBL" id="QQR36565.1"/>
    </source>
</evidence>
<gene>
    <name evidence="1" type="ORF">JI749_02725</name>
</gene>
<name>A0ABX7C1M0_9HYPH</name>
<evidence type="ECO:0000313" key="2">
    <source>
        <dbReference type="Proteomes" id="UP000595460"/>
    </source>
</evidence>
<proteinExistence type="predicted"/>
<reference evidence="1 2" key="1">
    <citation type="submission" date="2021-01" db="EMBL/GenBank/DDBJ databases">
        <title>Genome seq and assembly of Devosia sp. G19.</title>
        <authorList>
            <person name="Chhetri G."/>
        </authorList>
    </citation>
    <scope>NUCLEOTIDE SEQUENCE [LARGE SCALE GENOMIC DNA]</scope>
    <source>
        <strain evidence="1 2">G19</strain>
    </source>
</reference>
<accession>A0ABX7C1M0</accession>
<protein>
    <submittedName>
        <fullName evidence="1">Uncharacterized protein</fullName>
    </submittedName>
</protein>
<keyword evidence="2" id="KW-1185">Reference proteome</keyword>
<organism evidence="1 2">
    <name type="scientific">Devosia oryziradicis</name>
    <dbReference type="NCBI Taxonomy" id="2801335"/>
    <lineage>
        <taxon>Bacteria</taxon>
        <taxon>Pseudomonadati</taxon>
        <taxon>Pseudomonadota</taxon>
        <taxon>Alphaproteobacteria</taxon>
        <taxon>Hyphomicrobiales</taxon>
        <taxon>Devosiaceae</taxon>
        <taxon>Devosia</taxon>
    </lineage>
</organism>
<sequence length="249" mass="28578">MTTVAEVKKWTRAILAEHPDLALKPRKLYLRPVRHIYRYIHFLGSSDRTHSKPTAGFMIMFGPPTGRLSDNWSRELIVGWSTDVDFHERLAIHIRQTLAYPFRPLAEIEDLYCLMQEGRLHWQHEELLPLSSDAFLHASVLAALGRLAEVCVVAQAYIDKEEARYLAIKASGEALLDTPRKRSEGVSRIQLANQFLKPMNDMRELIALANADDRRGVAAVLHRWEETNAQRLGIEDAWEPTCFPLERDL</sequence>
<dbReference type="Proteomes" id="UP000595460">
    <property type="component" value="Chromosome"/>
</dbReference>
<dbReference type="EMBL" id="CP068047">
    <property type="protein sequence ID" value="QQR36565.1"/>
    <property type="molecule type" value="Genomic_DNA"/>
</dbReference>
<dbReference type="RefSeq" id="WP_201658611.1">
    <property type="nucleotide sequence ID" value="NZ_CP068047.1"/>
</dbReference>